<feature type="domain" description="Tape measure protein N-terminal" evidence="5">
    <location>
        <begin position="56"/>
        <end position="242"/>
    </location>
</feature>
<dbReference type="EMBL" id="BK015856">
    <property type="protein sequence ID" value="DAD69774.1"/>
    <property type="molecule type" value="Genomic_DNA"/>
</dbReference>
<protein>
    <submittedName>
        <fullName evidence="6">Tail tape measure</fullName>
    </submittedName>
</protein>
<evidence type="ECO:0000313" key="6">
    <source>
        <dbReference type="EMBL" id="DAD69774.1"/>
    </source>
</evidence>
<keyword evidence="2" id="KW-0175">Coiled coil</keyword>
<name>A0A8S5LIG8_9CAUD</name>
<keyword evidence="4" id="KW-0472">Membrane</keyword>
<dbReference type="PANTHER" id="PTHR38812:SF2">
    <property type="entry name" value="MU-LIKE PROPHAGE FLUMU PROTEIN GP42"/>
    <property type="match status" value="1"/>
</dbReference>
<evidence type="ECO:0000256" key="2">
    <source>
        <dbReference type="SAM" id="Coils"/>
    </source>
</evidence>
<feature type="coiled-coil region" evidence="2">
    <location>
        <begin position="310"/>
        <end position="346"/>
    </location>
</feature>
<evidence type="ECO:0000259" key="5">
    <source>
        <dbReference type="Pfam" id="PF20155"/>
    </source>
</evidence>
<feature type="transmembrane region" description="Helical" evidence="4">
    <location>
        <begin position="1367"/>
        <end position="1388"/>
    </location>
</feature>
<organism evidence="6">
    <name type="scientific">Siphoviridae sp. ctfYP22</name>
    <dbReference type="NCBI Taxonomy" id="2827584"/>
    <lineage>
        <taxon>Viruses</taxon>
        <taxon>Duplodnaviria</taxon>
        <taxon>Heunggongvirae</taxon>
        <taxon>Uroviricota</taxon>
        <taxon>Caudoviricetes</taxon>
    </lineage>
</organism>
<feature type="compositionally biased region" description="Basic and acidic residues" evidence="3">
    <location>
        <begin position="930"/>
        <end position="942"/>
    </location>
</feature>
<dbReference type="Pfam" id="PF20155">
    <property type="entry name" value="TMP_3"/>
    <property type="match status" value="1"/>
</dbReference>
<dbReference type="GO" id="GO:0098003">
    <property type="term" value="P:viral tail assembly"/>
    <property type="evidence" value="ECO:0007669"/>
    <property type="project" value="UniProtKB-KW"/>
</dbReference>
<feature type="coiled-coil region" evidence="2">
    <location>
        <begin position="1177"/>
        <end position="1225"/>
    </location>
</feature>
<dbReference type="NCBIfam" id="TIGR02675">
    <property type="entry name" value="tape_meas_nterm"/>
    <property type="match status" value="1"/>
</dbReference>
<keyword evidence="4" id="KW-1133">Transmembrane helix</keyword>
<dbReference type="PANTHER" id="PTHR38812">
    <property type="entry name" value="MU-LIKE PROPHAGE FLUMU PROTEIN GP42"/>
    <property type="match status" value="1"/>
</dbReference>
<sequence length="1469" mass="159649">MANNLSFSVRLELLADKFKQRADEAVASLRGIKFQALAMVGALGAGITSISSFISSLVNTAREAGRARVVLRNISTDTREYARSLKFLTELTDKYGTDLIGTTEAFAKFKAAATPAGIAMAEQERIFSNISKAMASFGISGGEAALTMMAITQMMSKGKISSEELRRQLGERMPVAMQAMANAAGVSMSQLDKLLKEGKLRSAEIMGKFSDELAKLSGDTSTDNLESSLGRLKNSFTSLADSLHVYDNFKALVEKVKDLLDYLRTHLSNLYIWAGGLLGARLWGKFSATWSQAGAVIKASQAQAIADEASAKESANRAKLEAQKALAEAQQQLQRAEAAVQAAGTITEKEKKRLEVAKYTGDVRFQKAVDNFSNAQTEKRTLLNEHQALLRGMQRSEEEAAQRVANAKLALQRANDEAAAKIIAKQEQIERAKDERVAAAKRALESATAPKDVKAATSALNKADRYTSEEQKAIRDLQREQAAIVSKSQREYDKAIADQSRLQLANITKREREEARLAGKLEQNARALAATGDALNKANHNRRELLAEARAKNEEARIKRLAALQASADKAHYNIGGRATNLPSSSASVAGVLNTQRAISNAGSLSFRPASEIIAEQTKAASTTVSLWARATTTVKLAWASTLATIRGLMATIAPMAIIAGITAIVTALADWYRKQKEINGLQNEYLAKQREIKSTRSDEEVQISRLFSLYQSLDGKLEEQKTVQHQLEKSLGLQEGSLDRIAGKYDRIKNVVSKILQLKEIDRQIDFYSETAKTNKKPLQDLYGAYLQKGGKSLSADDMDRVGKVLAKSFSLSVAQSNSYLKGFTYDKDVRTSTDNQYKLGKLKGIYKELFGADASREAKRFMVSILEDGITYQSFKEASASQLVANDSEAKIGELQVKRIKIEGEANGVVKSIGGSFAGGGGVSSSDDDSKKSKKKSELQRTREAAAKELNELHNQRAAGIISEEEYRLALDKVATQYREKLASLLGEKALNDQQYQSLQTHLLVEREVIEEKARSASELKLITAQVKYGLATEDDLRRAKAERAKAELNALIKKNGELDVDDKYVKAKMSEIDAVSDIANLQRNYADEAKKLEKAREEGRLKENEYAEALAKLISSTRERANQTATTTEGQENLKKELGEKLSNDLSSIAKAATPIRGVRDTSYDYKKDEATKLGEEKQLMEDYVRQLQEAEKAGLDVAEALKQAQKETKTLNQAIKVATIQSDLKKYREAVKDQSFSGLKSVAQSARHLKSAFSELQKAFDPDAQASAWERFFAVFDSATQGIDTILSLVKMIEGLTQARQVAAAAEQALTAQQVAGRTLVTTTEATSTATELGLTTARIAATQAETSADTVGAAAKAAKAHAGIPFVGVALAAVAVGGLIALISSSAKKIPKFANGGIVPGGDGSGDRVLARVNPGELILNKAQQGRLANHLTSAASIRVEVEGKIRAKDILQLSSVAARHKTR</sequence>
<evidence type="ECO:0000256" key="3">
    <source>
        <dbReference type="SAM" id="MobiDB-lite"/>
    </source>
</evidence>
<dbReference type="InterPro" id="IPR013491">
    <property type="entry name" value="Tape_meas_N"/>
</dbReference>
<evidence type="ECO:0000256" key="1">
    <source>
        <dbReference type="ARBA" id="ARBA00022465"/>
    </source>
</evidence>
<feature type="coiled-coil region" evidence="2">
    <location>
        <begin position="535"/>
        <end position="566"/>
    </location>
</feature>
<accession>A0A8S5LIG8</accession>
<feature type="coiled-coil region" evidence="2">
    <location>
        <begin position="379"/>
        <end position="442"/>
    </location>
</feature>
<evidence type="ECO:0000256" key="4">
    <source>
        <dbReference type="SAM" id="Phobius"/>
    </source>
</evidence>
<proteinExistence type="predicted"/>
<feature type="region of interest" description="Disordered" evidence="3">
    <location>
        <begin position="921"/>
        <end position="942"/>
    </location>
</feature>
<keyword evidence="1" id="KW-1188">Viral release from host cell</keyword>
<keyword evidence="1" id="KW-1245">Viral tail assembly</keyword>
<reference evidence="6" key="1">
    <citation type="journal article" date="2021" name="Proc. Natl. Acad. Sci. U.S.A.">
        <title>A Catalog of Tens of Thousands of Viruses from Human Metagenomes Reveals Hidden Associations with Chronic Diseases.</title>
        <authorList>
            <person name="Tisza M.J."/>
            <person name="Buck C.B."/>
        </authorList>
    </citation>
    <scope>NUCLEOTIDE SEQUENCE</scope>
    <source>
        <strain evidence="6">CtfYP22</strain>
    </source>
</reference>
<dbReference type="InterPro" id="IPR053058">
    <property type="entry name" value="Mulikevirus_tape_measure"/>
</dbReference>
<keyword evidence="4" id="KW-0812">Transmembrane</keyword>
<feature type="coiled-coil region" evidence="2">
    <location>
        <begin position="1044"/>
        <end position="1115"/>
    </location>
</feature>